<dbReference type="InterPro" id="IPR036188">
    <property type="entry name" value="FAD/NAD-bd_sf"/>
</dbReference>
<dbReference type="InterPro" id="IPR041854">
    <property type="entry name" value="BFD-like_2Fe2S-bd_dom_sf"/>
</dbReference>
<dbReference type="InterPro" id="IPR007419">
    <property type="entry name" value="BFD-like_2Fe2S-bd_dom"/>
</dbReference>
<dbReference type="EMBL" id="JNUP01000029">
    <property type="protein sequence ID" value="KGE73404.1"/>
    <property type="molecule type" value="Genomic_DNA"/>
</dbReference>
<comment type="caution">
    <text evidence="3">The sequence shown here is derived from an EMBL/GenBank/DDBJ whole genome shotgun (WGS) entry which is preliminary data.</text>
</comment>
<keyword evidence="4" id="KW-1185">Reference proteome</keyword>
<dbReference type="STRING" id="1480694.DC28_03795"/>
<dbReference type="PANTHER" id="PTHR42720">
    <property type="entry name" value="GLYCEROL-3-PHOSPHATE DEHYDROGENASE"/>
    <property type="match status" value="1"/>
</dbReference>
<name>A0A098R0E9_9SPIO</name>
<dbReference type="Gene3D" id="3.30.9.10">
    <property type="entry name" value="D-Amino Acid Oxidase, subunit A, domain 2"/>
    <property type="match status" value="1"/>
</dbReference>
<feature type="domain" description="BFD-like [2Fe-2S]-binding" evidence="2">
    <location>
        <begin position="418"/>
        <end position="471"/>
    </location>
</feature>
<protein>
    <submittedName>
        <fullName evidence="3">FAD-dependent oxidoreductase</fullName>
    </submittedName>
</protein>
<evidence type="ECO:0000259" key="2">
    <source>
        <dbReference type="Pfam" id="PF04324"/>
    </source>
</evidence>
<reference evidence="3 4" key="1">
    <citation type="submission" date="2014-05" db="EMBL/GenBank/DDBJ databases">
        <title>De novo Genome Sequence of Spirocheata sp.</title>
        <authorList>
            <person name="Shivani Y."/>
            <person name="Subhash Y."/>
            <person name="Tushar L."/>
            <person name="Sasikala C."/>
            <person name="Ramana C.V."/>
        </authorList>
    </citation>
    <scope>NUCLEOTIDE SEQUENCE [LARGE SCALE GENOMIC DNA]</scope>
    <source>
        <strain evidence="3 4">JC230</strain>
    </source>
</reference>
<dbReference type="CDD" id="cd19946">
    <property type="entry name" value="GlpA-like_Fer2_BFD-like"/>
    <property type="match status" value="1"/>
</dbReference>
<dbReference type="Gene3D" id="1.10.10.1100">
    <property type="entry name" value="BFD-like [2Fe-2S]-binding domain"/>
    <property type="match status" value="1"/>
</dbReference>
<dbReference type="InterPro" id="IPR052745">
    <property type="entry name" value="G3P_Oxidase/Oxidoreductase"/>
</dbReference>
<evidence type="ECO:0000313" key="3">
    <source>
        <dbReference type="EMBL" id="KGE73404.1"/>
    </source>
</evidence>
<feature type="domain" description="FAD dependent oxidoreductase" evidence="1">
    <location>
        <begin position="8"/>
        <end position="362"/>
    </location>
</feature>
<dbReference type="SUPFAM" id="SSF51905">
    <property type="entry name" value="FAD/NAD(P)-binding domain"/>
    <property type="match status" value="1"/>
</dbReference>
<organism evidence="3 4">
    <name type="scientific">Spirochaeta lutea</name>
    <dbReference type="NCBI Taxonomy" id="1480694"/>
    <lineage>
        <taxon>Bacteria</taxon>
        <taxon>Pseudomonadati</taxon>
        <taxon>Spirochaetota</taxon>
        <taxon>Spirochaetia</taxon>
        <taxon>Spirochaetales</taxon>
        <taxon>Spirochaetaceae</taxon>
        <taxon>Spirochaeta</taxon>
    </lineage>
</organism>
<dbReference type="eggNOG" id="COG0579">
    <property type="taxonomic scope" value="Bacteria"/>
</dbReference>
<accession>A0A098R0E9</accession>
<dbReference type="Proteomes" id="UP000029692">
    <property type="component" value="Unassembled WGS sequence"/>
</dbReference>
<dbReference type="RefSeq" id="WP_037546184.1">
    <property type="nucleotide sequence ID" value="NZ_JNUP01000029.1"/>
</dbReference>
<dbReference type="InterPro" id="IPR006076">
    <property type="entry name" value="FAD-dep_OxRdtase"/>
</dbReference>
<gene>
    <name evidence="3" type="ORF">DC28_03795</name>
</gene>
<dbReference type="OrthoDB" id="9801699at2"/>
<proteinExistence type="predicted"/>
<sequence>MSSKNDYDVVIIGGGVVGTMVARELSRYRCRVLLTEAQNDLSMGASKANSGIIHGGYAEAPGSLRGRLCYPGRKAFPDLEDELQFGYRRTGSLVLALSRDDLPGLEDLARQGRENGLTDLEILTREQVLSREPEVNPQVAGALYCAGAGVASPYELAIALGENARANGVEILLNSEVTALELPQDTRGLMTLTVNTPGRTRRIRSRFVVNAAGLGAQEIALMAGDGEVQLTGRKGQYILFAKDTGKAIRHVLFQMPGPRGKGVLVTSTYHGNLMIGPDAQEAAGPGDTATDTRSIRDILERARLTTRAFNTKQFIRTFSGIRAVASTGDFIIRPSRIHPGLVHAAGIQSPGLTASPAITRLILEILADQGLAVGPAARPGDMNPDFEPRRRGIIQPKNLTMKQAMDLTKLEPGNPRRIVCRCEQVTEAEIVDALSRGLPVLTTDGVKRRTRAGMGWCQGSFCRSRVAEVIERCTGIEVPPGEDVEHSGITRVGKVDLLDL</sequence>
<dbReference type="PANTHER" id="PTHR42720:SF1">
    <property type="entry name" value="GLYCEROL 3-PHOSPHATE OXIDASE"/>
    <property type="match status" value="1"/>
</dbReference>
<dbReference type="Gene3D" id="3.50.50.60">
    <property type="entry name" value="FAD/NAD(P)-binding domain"/>
    <property type="match status" value="1"/>
</dbReference>
<dbReference type="AlphaFoldDB" id="A0A098R0E9"/>
<dbReference type="Pfam" id="PF04324">
    <property type="entry name" value="Fer2_BFD"/>
    <property type="match status" value="1"/>
</dbReference>
<dbReference type="Pfam" id="PF01266">
    <property type="entry name" value="DAO"/>
    <property type="match status" value="1"/>
</dbReference>
<evidence type="ECO:0000313" key="4">
    <source>
        <dbReference type="Proteomes" id="UP000029692"/>
    </source>
</evidence>
<evidence type="ECO:0000259" key="1">
    <source>
        <dbReference type="Pfam" id="PF01266"/>
    </source>
</evidence>